<dbReference type="PANTHER" id="PTHR33841:SF1">
    <property type="entry name" value="DNA METHYLTRANSFERASE A"/>
    <property type="match status" value="1"/>
</dbReference>
<evidence type="ECO:0000259" key="6">
    <source>
        <dbReference type="Pfam" id="PF20465"/>
    </source>
</evidence>
<dbReference type="InterPro" id="IPR046817">
    <property type="entry name" value="MmeI_N"/>
</dbReference>
<dbReference type="EMBL" id="AP025739">
    <property type="protein sequence ID" value="BDI32582.1"/>
    <property type="molecule type" value="Genomic_DNA"/>
</dbReference>
<evidence type="ECO:0000313" key="10">
    <source>
        <dbReference type="Proteomes" id="UP000287394"/>
    </source>
</evidence>
<keyword evidence="3" id="KW-0808">Transferase</keyword>
<feature type="domain" description="MmeI-like helicase spacer" evidence="6">
    <location>
        <begin position="189"/>
        <end position="259"/>
    </location>
</feature>
<organism evidence="9 10">
    <name type="scientific">Capsulimonas corticalis</name>
    <dbReference type="NCBI Taxonomy" id="2219043"/>
    <lineage>
        <taxon>Bacteria</taxon>
        <taxon>Bacillati</taxon>
        <taxon>Armatimonadota</taxon>
        <taxon>Armatimonadia</taxon>
        <taxon>Capsulimonadales</taxon>
        <taxon>Capsulimonadaceae</taxon>
        <taxon>Capsulimonas</taxon>
    </lineage>
</organism>
<evidence type="ECO:0000256" key="3">
    <source>
        <dbReference type="ARBA" id="ARBA00022679"/>
    </source>
</evidence>
<sequence length="936" mass="104581">MILVEFIAKWQKSQLTEKSAAQSHFIDLCRVLEKSEPTSDATGHDYSFEKGTIKTGGGSGFADVWKRGLFAWEYKGKKKNLAEAYQQLLKYREDLENPPLLVVCDLNRFEVHTNFTGTVKSVFAFDLVDLGAGIPTATCAMPPLDVLRALFEDPNRLRPNQTTVALTQDAANNFGQLARNLIEAGFDPHPVSRFLIRVLFCLFAEDAGLLPPKLFTSIIEKTKIRPAEFGQRLGLLFAAMASGGSFGADDIKHFNGGLFNDAQTLPLTRNDLSILVECAELDWSSIEPSIFGTLFERSLDPQKRSQLGAHYTSRDDILLIVEPVLMAPLRRQWELVQQQAQAIVNRREKVKTLASKRKASQDLSALLKRFQDVLVAVRVLDPACGSGNFLYVALRALLDLEKDVIIFAISNDAGGFFPAVGPEQMHGLEVNEYAHELAPITVWIGYIQWLRDAGFGQPSEPILRPLDTILEYDAVLSYDASGKVLEPEWPSADIVIGNPPFLGDKKMLSELGSSYVADLRKLYKGRIPGGADLVTYWFERTRQLIQDGKIKRAGLLSTNSIRTGANRAVLDHIQQSGSIFMAWDDRPWVLDGAAVRVSIVGFDDGAELTRTLNGQTVPSINADLSSRPDVTKAIVLPENDNLMFLGMMKSGPFDIDARTAQIMLSAPVNVNGRPNSDVVKPRLAGKDITGRIRRRWIIDFNNCSEQDALQYELPFEYVRMHVKPLRNENSDIHMRKNWWLHGRSRPALRAALAGKARCIVTPEVAKYRLFVWMDTTWIPDHKLHVCARDDDYFFGVLHSRVHEVWSLAHCSWMGAGNDPSYSSSRTFGTFPFPWAPGLEPTPDTRIDAIANCARSLDFKRNAWLNPPGATPTDLKKRTLTDLYNSRPAWLIALHATLDASVLAAYGWPINLSDEELLQRLLSLNHARAHTPDLPQP</sequence>
<feature type="domain" description="MmeI-like N-terminal" evidence="5">
    <location>
        <begin position="3"/>
        <end position="183"/>
    </location>
</feature>
<dbReference type="RefSeq" id="WP_119324595.1">
    <property type="nucleotide sequence ID" value="NZ_AP025739.1"/>
</dbReference>
<dbReference type="InterPro" id="IPR029063">
    <property type="entry name" value="SAM-dependent_MTases_sf"/>
</dbReference>
<dbReference type="FunCoup" id="A0A402D4Z5">
    <property type="interactions" value="95"/>
</dbReference>
<dbReference type="AlphaFoldDB" id="A0A402D4Z5"/>
<keyword evidence="2 9" id="KW-0489">Methyltransferase</keyword>
<keyword evidence="10" id="KW-1185">Reference proteome</keyword>
<feature type="domain" description="MmeI-like target recognition" evidence="7">
    <location>
        <begin position="673"/>
        <end position="833"/>
    </location>
</feature>
<evidence type="ECO:0000259" key="8">
    <source>
        <dbReference type="Pfam" id="PF20473"/>
    </source>
</evidence>
<dbReference type="InterPro" id="IPR046816">
    <property type="entry name" value="MmeI_Mtase"/>
</dbReference>
<feature type="domain" description="MmeI-like DNA-methyltransferase" evidence="8">
    <location>
        <begin position="361"/>
        <end position="604"/>
    </location>
</feature>
<dbReference type="InterPro" id="IPR046820">
    <property type="entry name" value="MmeI_TRD"/>
</dbReference>
<dbReference type="InterPro" id="IPR050953">
    <property type="entry name" value="N4_N6_ade-DNA_methylase"/>
</dbReference>
<dbReference type="REBASE" id="622002">
    <property type="entry name" value="CcoAX7ORF46330P"/>
</dbReference>
<dbReference type="PROSITE" id="PS00092">
    <property type="entry name" value="N6_MTASE"/>
    <property type="match status" value="1"/>
</dbReference>
<name>A0A402D4Z5_9BACT</name>
<dbReference type="SUPFAM" id="SSF53335">
    <property type="entry name" value="S-adenosyl-L-methionine-dependent methyltransferases"/>
    <property type="match status" value="1"/>
</dbReference>
<comment type="catalytic activity">
    <reaction evidence="4">
        <text>a 2'-deoxyadenosine in DNA + S-adenosyl-L-methionine = an N(6)-methyl-2'-deoxyadenosine in DNA + S-adenosyl-L-homocysteine + H(+)</text>
        <dbReference type="Rhea" id="RHEA:15197"/>
        <dbReference type="Rhea" id="RHEA-COMP:12418"/>
        <dbReference type="Rhea" id="RHEA-COMP:12419"/>
        <dbReference type="ChEBI" id="CHEBI:15378"/>
        <dbReference type="ChEBI" id="CHEBI:57856"/>
        <dbReference type="ChEBI" id="CHEBI:59789"/>
        <dbReference type="ChEBI" id="CHEBI:90615"/>
        <dbReference type="ChEBI" id="CHEBI:90616"/>
        <dbReference type="EC" id="2.1.1.72"/>
    </reaction>
</comment>
<dbReference type="EC" id="2.1.1.72" evidence="1"/>
<dbReference type="Pfam" id="PF20464">
    <property type="entry name" value="MmeI_N"/>
    <property type="match status" value="1"/>
</dbReference>
<dbReference type="InterPro" id="IPR002052">
    <property type="entry name" value="DNA_methylase_N6_adenine_CS"/>
</dbReference>
<dbReference type="GO" id="GO:0009007">
    <property type="term" value="F:site-specific DNA-methyltransferase (adenine-specific) activity"/>
    <property type="evidence" value="ECO:0007669"/>
    <property type="project" value="UniProtKB-EC"/>
</dbReference>
<dbReference type="InterPro" id="IPR046819">
    <property type="entry name" value="MmeI_hel"/>
</dbReference>
<evidence type="ECO:0000256" key="4">
    <source>
        <dbReference type="ARBA" id="ARBA00047942"/>
    </source>
</evidence>
<dbReference type="KEGG" id="ccot:CCAX7_46330"/>
<protein>
    <recommendedName>
        <fullName evidence="1">site-specific DNA-methyltransferase (adenine-specific)</fullName>
        <ecNumber evidence="1">2.1.1.72</ecNumber>
    </recommendedName>
</protein>
<dbReference type="Gene3D" id="3.40.50.150">
    <property type="entry name" value="Vaccinia Virus protein VP39"/>
    <property type="match status" value="1"/>
</dbReference>
<dbReference type="Proteomes" id="UP000287394">
    <property type="component" value="Chromosome"/>
</dbReference>
<evidence type="ECO:0000313" key="9">
    <source>
        <dbReference type="EMBL" id="BDI32582.1"/>
    </source>
</evidence>
<dbReference type="OrthoDB" id="9815272at2"/>
<dbReference type="PANTHER" id="PTHR33841">
    <property type="entry name" value="DNA METHYLTRANSFERASE YEEA-RELATED"/>
    <property type="match status" value="1"/>
</dbReference>
<dbReference type="Pfam" id="PF20466">
    <property type="entry name" value="MmeI_TRD"/>
    <property type="match status" value="1"/>
</dbReference>
<dbReference type="GO" id="GO:0032259">
    <property type="term" value="P:methylation"/>
    <property type="evidence" value="ECO:0007669"/>
    <property type="project" value="UniProtKB-KW"/>
</dbReference>
<dbReference type="GO" id="GO:0003676">
    <property type="term" value="F:nucleic acid binding"/>
    <property type="evidence" value="ECO:0007669"/>
    <property type="project" value="InterPro"/>
</dbReference>
<dbReference type="Pfam" id="PF20465">
    <property type="entry name" value="MmeI_hel"/>
    <property type="match status" value="1"/>
</dbReference>
<accession>A0A402D4Z5</accession>
<dbReference type="Pfam" id="PF20473">
    <property type="entry name" value="MmeI_Mtase"/>
    <property type="match status" value="1"/>
</dbReference>
<evidence type="ECO:0000259" key="7">
    <source>
        <dbReference type="Pfam" id="PF20466"/>
    </source>
</evidence>
<reference evidence="9 10" key="1">
    <citation type="journal article" date="2019" name="Int. J. Syst. Evol. Microbiol.">
        <title>Capsulimonas corticalis gen. nov., sp. nov., an aerobic capsulated bacterium, of a novel bacterial order, Capsulimonadales ord. nov., of the class Armatimonadia of the phylum Armatimonadetes.</title>
        <authorList>
            <person name="Li J."/>
            <person name="Kudo C."/>
            <person name="Tonouchi A."/>
        </authorList>
    </citation>
    <scope>NUCLEOTIDE SEQUENCE [LARGE SCALE GENOMIC DNA]</scope>
    <source>
        <strain evidence="9 10">AX-7</strain>
    </source>
</reference>
<evidence type="ECO:0000256" key="2">
    <source>
        <dbReference type="ARBA" id="ARBA00022603"/>
    </source>
</evidence>
<proteinExistence type="predicted"/>
<gene>
    <name evidence="9" type="ORF">CCAX7_46330</name>
</gene>
<evidence type="ECO:0000256" key="1">
    <source>
        <dbReference type="ARBA" id="ARBA00011900"/>
    </source>
</evidence>
<evidence type="ECO:0000259" key="5">
    <source>
        <dbReference type="Pfam" id="PF20464"/>
    </source>
</evidence>